<dbReference type="WBParaSite" id="RSKR_0000382600.1">
    <property type="protein sequence ID" value="RSKR_0000382600.1"/>
    <property type="gene ID" value="RSKR_0000382600"/>
</dbReference>
<evidence type="ECO:0000313" key="1">
    <source>
        <dbReference type="Proteomes" id="UP000095286"/>
    </source>
</evidence>
<accession>A0AC35TSE2</accession>
<organism evidence="1 2">
    <name type="scientific">Rhabditophanes sp. KR3021</name>
    <dbReference type="NCBI Taxonomy" id="114890"/>
    <lineage>
        <taxon>Eukaryota</taxon>
        <taxon>Metazoa</taxon>
        <taxon>Ecdysozoa</taxon>
        <taxon>Nematoda</taxon>
        <taxon>Chromadorea</taxon>
        <taxon>Rhabditida</taxon>
        <taxon>Tylenchina</taxon>
        <taxon>Panagrolaimomorpha</taxon>
        <taxon>Strongyloidoidea</taxon>
        <taxon>Alloionematidae</taxon>
        <taxon>Rhabditophanes</taxon>
    </lineage>
</organism>
<name>A0AC35TSE2_9BILA</name>
<proteinExistence type="predicted"/>
<sequence length="395" mass="44557">MERNMYGILFVLLTQIPSLFCLNCLVIRPGKGLMSEKCPEKAVGCRIRVEGDAIQWYEYSRLYDRNQLVCVLKHEYHGAQKSGCSRRKSGSIRCWCYGQSNCNNPEVSKLLYQTYLSGDKYEFDRIVDEIDTSDQPDYESIEEEEIKPLPMRGNVDTNKANSEHSKGFNPSEKSGQVSKHHITHGVRGGGRVEKGEQHSKNFHNLDDQVTSMKFGNVAINSTQVQMKDITSAESTTESNIYRKGMKSNKKSRDEQSFVSANDLSKHLRPEITLGKGMKMASKHEKTEVNFGNKISKADEEDLLNISDFDDSLINDPTVTAEEFQELLSSPGGNPYPLPTEFPMHEITDYDETSNSKKISKQKKSSGGTSNKSTRLQFLLAQFIFTCSSIIILLVI</sequence>
<reference evidence="2" key="1">
    <citation type="submission" date="2016-11" db="UniProtKB">
        <authorList>
            <consortium name="WormBaseParasite"/>
        </authorList>
    </citation>
    <scope>IDENTIFICATION</scope>
    <source>
        <strain evidence="2">KR3021</strain>
    </source>
</reference>
<evidence type="ECO:0000313" key="2">
    <source>
        <dbReference type="WBParaSite" id="RSKR_0000382600.1"/>
    </source>
</evidence>
<protein>
    <submittedName>
        <fullName evidence="2">Uncharacterized protein</fullName>
    </submittedName>
</protein>
<dbReference type="Proteomes" id="UP000095286">
    <property type="component" value="Unplaced"/>
</dbReference>